<feature type="non-terminal residue" evidence="1">
    <location>
        <position position="232"/>
    </location>
</feature>
<accession>S8CUK6</accession>
<reference evidence="1 2" key="1">
    <citation type="journal article" date="2013" name="BMC Genomics">
        <title>The miniature genome of a carnivorous plant Genlisea aurea contains a low number of genes and short non-coding sequences.</title>
        <authorList>
            <person name="Leushkin E.V."/>
            <person name="Sutormin R.A."/>
            <person name="Nabieva E.R."/>
            <person name="Penin A.A."/>
            <person name="Kondrashov A.S."/>
            <person name="Logacheva M.D."/>
        </authorList>
    </citation>
    <scope>NUCLEOTIDE SEQUENCE [LARGE SCALE GENOMIC DNA]</scope>
</reference>
<proteinExistence type="predicted"/>
<dbReference type="AlphaFoldDB" id="S8CUK6"/>
<dbReference type="EMBL" id="AUSU01001666">
    <property type="protein sequence ID" value="EPS70475.1"/>
    <property type="molecule type" value="Genomic_DNA"/>
</dbReference>
<protein>
    <submittedName>
        <fullName evidence="1">Uncharacterized protein</fullName>
    </submittedName>
</protein>
<organism evidence="1 2">
    <name type="scientific">Genlisea aurea</name>
    <dbReference type="NCBI Taxonomy" id="192259"/>
    <lineage>
        <taxon>Eukaryota</taxon>
        <taxon>Viridiplantae</taxon>
        <taxon>Streptophyta</taxon>
        <taxon>Embryophyta</taxon>
        <taxon>Tracheophyta</taxon>
        <taxon>Spermatophyta</taxon>
        <taxon>Magnoliopsida</taxon>
        <taxon>eudicotyledons</taxon>
        <taxon>Gunneridae</taxon>
        <taxon>Pentapetalae</taxon>
        <taxon>asterids</taxon>
        <taxon>lamiids</taxon>
        <taxon>Lamiales</taxon>
        <taxon>Lentibulariaceae</taxon>
        <taxon>Genlisea</taxon>
    </lineage>
</organism>
<evidence type="ECO:0000313" key="2">
    <source>
        <dbReference type="Proteomes" id="UP000015453"/>
    </source>
</evidence>
<keyword evidence="2" id="KW-1185">Reference proteome</keyword>
<comment type="caution">
    <text evidence="1">The sequence shown here is derived from an EMBL/GenBank/DDBJ whole genome shotgun (WGS) entry which is preliminary data.</text>
</comment>
<name>S8CUK6_9LAMI</name>
<gene>
    <name evidence="1" type="ORF">M569_04285</name>
</gene>
<evidence type="ECO:0000313" key="1">
    <source>
        <dbReference type="EMBL" id="EPS70475.1"/>
    </source>
</evidence>
<sequence>MSSTQIISDNLEEVMASRSAAGAAEDLALLSSADGRAVSLADSSPMEVTVHLGPATEQEAQQTISCLSSFSDNLEEVMGSSSAAGAAEDHALLSSADGRAVSLADSSPMEVLVHLGPPGAAEDHALLSFADGRAVSLADSSPMIHLGPATDQQAQETISCLSSFSKIGNSIASLPAAVVGALKSLSENPRVQKVVSSLLRDANIWIAFMQNPEVKKMTSASVVMATEISSTT</sequence>
<dbReference type="Proteomes" id="UP000015453">
    <property type="component" value="Unassembled WGS sequence"/>
</dbReference>